<dbReference type="InterPro" id="IPR052523">
    <property type="entry name" value="Trichothecene_AcTrans"/>
</dbReference>
<keyword evidence="3" id="KW-1185">Reference proteome</keyword>
<organism evidence="2 3">
    <name type="scientific">Cladobotryum mycophilum</name>
    <dbReference type="NCBI Taxonomy" id="491253"/>
    <lineage>
        <taxon>Eukaryota</taxon>
        <taxon>Fungi</taxon>
        <taxon>Dikarya</taxon>
        <taxon>Ascomycota</taxon>
        <taxon>Pezizomycotina</taxon>
        <taxon>Sordariomycetes</taxon>
        <taxon>Hypocreomycetidae</taxon>
        <taxon>Hypocreales</taxon>
        <taxon>Hypocreaceae</taxon>
        <taxon>Cladobotryum</taxon>
    </lineage>
</organism>
<name>A0ABR0S7S8_9HYPO</name>
<dbReference type="PANTHER" id="PTHR42791">
    <property type="entry name" value="GNAT FAMILY ACETYLTRANSFERASE"/>
    <property type="match status" value="1"/>
</dbReference>
<reference evidence="2 3" key="1">
    <citation type="submission" date="2024-01" db="EMBL/GenBank/DDBJ databases">
        <title>Complete genome of Cladobotryum mycophilum ATHUM6906.</title>
        <authorList>
            <person name="Christinaki A.C."/>
            <person name="Myridakis A.I."/>
            <person name="Kouvelis V.N."/>
        </authorList>
    </citation>
    <scope>NUCLEOTIDE SEQUENCE [LARGE SCALE GENOMIC DNA]</scope>
    <source>
        <strain evidence="2 3">ATHUM6906</strain>
    </source>
</reference>
<dbReference type="Pfam" id="PF13508">
    <property type="entry name" value="Acetyltransf_7"/>
    <property type="match status" value="1"/>
</dbReference>
<dbReference type="InterPro" id="IPR016181">
    <property type="entry name" value="Acyl_CoA_acyltransferase"/>
</dbReference>
<dbReference type="PROSITE" id="PS51186">
    <property type="entry name" value="GNAT"/>
    <property type="match status" value="1"/>
</dbReference>
<dbReference type="Gene3D" id="3.40.630.30">
    <property type="match status" value="1"/>
</dbReference>
<accession>A0ABR0S7S8</accession>
<protein>
    <recommendedName>
        <fullName evidence="1">N-acetyltransferase domain-containing protein</fullName>
    </recommendedName>
</protein>
<sequence>MTFEIITPSEGDAPTIAAIHIRAMESNLLLHAQFPTQEGLDFLHRWLVQETVEHIKDKNKGVLIARDAGSGEVAGFVRWFVQRPGVENDELPDELPEFIRPQYLIPYVELTEKTRTGVIGDASYYHPTYICTDPRFGGKGAGSLLIRKVQELAAAEKLPVVIEATMNAVTFYEKHGFETKDELSLMLPPRGSDKPTVLYEERCMIWTPPS</sequence>
<dbReference type="InterPro" id="IPR000182">
    <property type="entry name" value="GNAT_dom"/>
</dbReference>
<feature type="domain" description="N-acetyltransferase" evidence="1">
    <location>
        <begin position="63"/>
        <end position="204"/>
    </location>
</feature>
<comment type="caution">
    <text evidence="2">The sequence shown here is derived from an EMBL/GenBank/DDBJ whole genome shotgun (WGS) entry which is preliminary data.</text>
</comment>
<dbReference type="PANTHER" id="PTHR42791:SF2">
    <property type="entry name" value="N-ACETYLTRANSFERASE DOMAIN-CONTAINING PROTEIN"/>
    <property type="match status" value="1"/>
</dbReference>
<proteinExistence type="predicted"/>
<dbReference type="Proteomes" id="UP001338125">
    <property type="component" value="Unassembled WGS sequence"/>
</dbReference>
<dbReference type="SUPFAM" id="SSF55729">
    <property type="entry name" value="Acyl-CoA N-acyltransferases (Nat)"/>
    <property type="match status" value="1"/>
</dbReference>
<gene>
    <name evidence="2" type="ORF">PT974_11964</name>
</gene>
<dbReference type="EMBL" id="JAVFKD010000016">
    <property type="protein sequence ID" value="KAK5987830.1"/>
    <property type="molecule type" value="Genomic_DNA"/>
</dbReference>
<evidence type="ECO:0000259" key="1">
    <source>
        <dbReference type="PROSITE" id="PS51186"/>
    </source>
</evidence>
<evidence type="ECO:0000313" key="3">
    <source>
        <dbReference type="Proteomes" id="UP001338125"/>
    </source>
</evidence>
<evidence type="ECO:0000313" key="2">
    <source>
        <dbReference type="EMBL" id="KAK5987830.1"/>
    </source>
</evidence>